<feature type="domain" description="Thioredoxin" evidence="6">
    <location>
        <begin position="310"/>
        <end position="402"/>
    </location>
</feature>
<dbReference type="GO" id="GO:0016668">
    <property type="term" value="F:oxidoreductase activity, acting on a sulfur group of donors, NAD(P) as acceptor"/>
    <property type="evidence" value="ECO:0007669"/>
    <property type="project" value="UniProtKB-ARBA"/>
</dbReference>
<dbReference type="InterPro" id="IPR013766">
    <property type="entry name" value="Thioredoxin_domain"/>
</dbReference>
<evidence type="ECO:0000256" key="3">
    <source>
        <dbReference type="ARBA" id="ARBA00023002"/>
    </source>
</evidence>
<evidence type="ECO:0000256" key="1">
    <source>
        <dbReference type="ARBA" id="ARBA00022630"/>
    </source>
</evidence>
<dbReference type="InterPro" id="IPR008255">
    <property type="entry name" value="Pyr_nucl-diS_OxRdtase_2_AS"/>
</dbReference>
<keyword evidence="9" id="KW-1185">Reference proteome</keyword>
<protein>
    <submittedName>
        <fullName evidence="8">FAD-binding protein</fullName>
    </submittedName>
</protein>
<dbReference type="PRINTS" id="PR00469">
    <property type="entry name" value="PNDRDTASEII"/>
</dbReference>
<keyword evidence="1" id="KW-0285">Flavoprotein</keyword>
<dbReference type="InterPro" id="IPR036188">
    <property type="entry name" value="FAD/NAD-bd_sf"/>
</dbReference>
<reference evidence="8 9" key="1">
    <citation type="submission" date="2019-03" db="EMBL/GenBank/DDBJ databases">
        <title>Draft Genome Sequence of Desulfosporosinus fructosivorans Strain 63.6F, Isolated from Marine Sediment in the Baltic Sea.</title>
        <authorList>
            <person name="Hausmann B."/>
            <person name="Vandieken V."/>
            <person name="Pjevac P."/>
            <person name="Schreck K."/>
            <person name="Herbold C.W."/>
            <person name="Loy A."/>
        </authorList>
    </citation>
    <scope>NUCLEOTIDE SEQUENCE [LARGE SCALE GENOMIC DNA]</scope>
    <source>
        <strain evidence="8 9">63.6F</strain>
    </source>
</reference>
<evidence type="ECO:0000259" key="6">
    <source>
        <dbReference type="Pfam" id="PF00085"/>
    </source>
</evidence>
<evidence type="ECO:0000256" key="2">
    <source>
        <dbReference type="ARBA" id="ARBA00022827"/>
    </source>
</evidence>
<evidence type="ECO:0000313" key="8">
    <source>
        <dbReference type="EMBL" id="TGE35111.1"/>
    </source>
</evidence>
<proteinExistence type="predicted"/>
<keyword evidence="5" id="KW-0676">Redox-active center</keyword>
<dbReference type="PRINTS" id="PR00368">
    <property type="entry name" value="FADPNR"/>
</dbReference>
<dbReference type="Gene3D" id="3.50.50.60">
    <property type="entry name" value="FAD/NAD(P)-binding domain"/>
    <property type="match status" value="2"/>
</dbReference>
<keyword evidence="2" id="KW-0274">FAD</keyword>
<dbReference type="Proteomes" id="UP000298460">
    <property type="component" value="Unassembled WGS sequence"/>
</dbReference>
<dbReference type="CDD" id="cd02947">
    <property type="entry name" value="TRX_family"/>
    <property type="match status" value="1"/>
</dbReference>
<evidence type="ECO:0000256" key="4">
    <source>
        <dbReference type="ARBA" id="ARBA00023157"/>
    </source>
</evidence>
<keyword evidence="3" id="KW-0560">Oxidoreductase</keyword>
<organism evidence="8 9">
    <name type="scientific">Desulfosporosinus fructosivorans</name>
    <dbReference type="NCBI Taxonomy" id="2018669"/>
    <lineage>
        <taxon>Bacteria</taxon>
        <taxon>Bacillati</taxon>
        <taxon>Bacillota</taxon>
        <taxon>Clostridia</taxon>
        <taxon>Eubacteriales</taxon>
        <taxon>Desulfitobacteriaceae</taxon>
        <taxon>Desulfosporosinus</taxon>
    </lineage>
</organism>
<dbReference type="Pfam" id="PF00085">
    <property type="entry name" value="Thioredoxin"/>
    <property type="match status" value="1"/>
</dbReference>
<dbReference type="OrthoDB" id="9806179at2"/>
<evidence type="ECO:0000256" key="5">
    <source>
        <dbReference type="ARBA" id="ARBA00023284"/>
    </source>
</evidence>
<comment type="caution">
    <text evidence="8">The sequence shown here is derived from an EMBL/GenBank/DDBJ whole genome shotgun (WGS) entry which is preliminary data.</text>
</comment>
<dbReference type="AlphaFoldDB" id="A0A4Z0QW96"/>
<dbReference type="Pfam" id="PF07992">
    <property type="entry name" value="Pyr_redox_2"/>
    <property type="match status" value="1"/>
</dbReference>
<dbReference type="InterPro" id="IPR036249">
    <property type="entry name" value="Thioredoxin-like_sf"/>
</dbReference>
<evidence type="ECO:0000313" key="9">
    <source>
        <dbReference type="Proteomes" id="UP000298460"/>
    </source>
</evidence>
<dbReference type="InterPro" id="IPR050097">
    <property type="entry name" value="Ferredoxin-NADP_redctase_2"/>
</dbReference>
<dbReference type="RefSeq" id="WP_135552410.1">
    <property type="nucleotide sequence ID" value="NZ_SPQQ01000019.1"/>
</dbReference>
<evidence type="ECO:0000259" key="7">
    <source>
        <dbReference type="Pfam" id="PF07992"/>
    </source>
</evidence>
<sequence length="404" mass="44343">MNNSYDLIIIGGGPAGLSAAIYGGRAKLKTLIINKGPIGGMVDTTREIVNYPGYINISGPDLMRDFKKHAESFGVEFLKDEVVNTDFPQPIKKVTTKKKKDFSAKAVIIAAGNTPRLLNIPGEKELRGNGVAYCATCDAEFFEGEDVVVIGSGDQAIEEGMFITKFARKVTVIVLHNEGILDCNKLSAEKAFKNEKMEFVWNSTIEAVLGEDNVEGVKIKNLKTGSSSILKCQGVFFFVGMIPATQFLKESGVEMDPRGYIPVNELMETNLSGVYAVGDNRVKYLRQVVSAAGDGASAAVAAERYIEELDAFQNNIANNDKKVLLVFFSAWCTESLEFSSCMEELQQEFSEEFNLVKVDMATKKNLAEMYKVKTVPAVVILDKGEKIKELECSMDKAKLKAQLL</sequence>
<gene>
    <name evidence="8" type="ORF">E4K67_26830</name>
</gene>
<dbReference type="PROSITE" id="PS00573">
    <property type="entry name" value="PYRIDINE_REDOX_2"/>
    <property type="match status" value="1"/>
</dbReference>
<dbReference type="PANTHER" id="PTHR48105">
    <property type="entry name" value="THIOREDOXIN REDUCTASE 1-RELATED-RELATED"/>
    <property type="match status" value="1"/>
</dbReference>
<dbReference type="EMBL" id="SPQQ01000019">
    <property type="protein sequence ID" value="TGE35111.1"/>
    <property type="molecule type" value="Genomic_DNA"/>
</dbReference>
<dbReference type="Gene3D" id="3.40.30.10">
    <property type="entry name" value="Glutaredoxin"/>
    <property type="match status" value="1"/>
</dbReference>
<name>A0A4Z0QW96_9FIRM</name>
<feature type="domain" description="FAD/NAD(P)-binding" evidence="7">
    <location>
        <begin position="5"/>
        <end position="295"/>
    </location>
</feature>
<dbReference type="InterPro" id="IPR023753">
    <property type="entry name" value="FAD/NAD-binding_dom"/>
</dbReference>
<accession>A0A4Z0QW96</accession>
<dbReference type="SUPFAM" id="SSF52833">
    <property type="entry name" value="Thioredoxin-like"/>
    <property type="match status" value="1"/>
</dbReference>
<dbReference type="SUPFAM" id="SSF51905">
    <property type="entry name" value="FAD/NAD(P)-binding domain"/>
    <property type="match status" value="1"/>
</dbReference>
<keyword evidence="4" id="KW-1015">Disulfide bond</keyword>